<evidence type="ECO:0000313" key="9">
    <source>
        <dbReference type="Proteomes" id="UP000261011"/>
    </source>
</evidence>
<dbReference type="InterPro" id="IPR029056">
    <property type="entry name" value="Ribokinase-like"/>
</dbReference>
<dbReference type="RefSeq" id="WP_117520324.1">
    <property type="nucleotide sequence ID" value="NZ_QVEU01000001.1"/>
</dbReference>
<sequence>MILTITANPSVDISYELENFKIDDVNRTNQVIKDAGGKGIHVGYVLSELGEDVVHSGFVGGALGEYIKNTIKNKGQESRFIDIGEDTRNCIAVLHEGNQTEILEKGPKITTTEENDFIEKLDEITKGCDYINVSGSLPNGLNASFYERIIAYAKEKNKFISVDTSGKTLESIINAGVKPDLIKPNESEIGDVLKTEVSKDNLVDILLREPFKDIRYIIASMGKDGAIVKIDNKVYKANVPEVEAINPVGSGDSSLAGAIYAISKDKDDIDIIKTSMTCGLLNVLNKEIAHINMDDFDKYYEQIEVEEI</sequence>
<dbReference type="FunFam" id="3.40.1190.20:FF:000001">
    <property type="entry name" value="Phosphofructokinase"/>
    <property type="match status" value="1"/>
</dbReference>
<dbReference type="EMBL" id="QVEU01000001">
    <property type="protein sequence ID" value="RGB78114.1"/>
    <property type="molecule type" value="Genomic_DNA"/>
</dbReference>
<dbReference type="OrthoDB" id="9801219at2"/>
<dbReference type="Gene3D" id="3.40.1190.20">
    <property type="match status" value="1"/>
</dbReference>
<evidence type="ECO:0000256" key="5">
    <source>
        <dbReference type="ARBA" id="ARBA00022840"/>
    </source>
</evidence>
<dbReference type="Pfam" id="PF00294">
    <property type="entry name" value="PfkB"/>
    <property type="match status" value="1"/>
</dbReference>
<proteinExistence type="inferred from homology"/>
<dbReference type="GO" id="GO:0016052">
    <property type="term" value="P:carbohydrate catabolic process"/>
    <property type="evidence" value="ECO:0007669"/>
    <property type="project" value="UniProtKB-ARBA"/>
</dbReference>
<dbReference type="NCBIfam" id="TIGR03168">
    <property type="entry name" value="1-PFK"/>
    <property type="match status" value="1"/>
</dbReference>
<evidence type="ECO:0000256" key="1">
    <source>
        <dbReference type="ARBA" id="ARBA00005380"/>
    </source>
</evidence>
<keyword evidence="5 6" id="KW-0067">ATP-binding</keyword>
<comment type="similarity">
    <text evidence="1">Belongs to the carbohydrate kinase pfkB family.</text>
</comment>
<dbReference type="PANTHER" id="PTHR46566">
    <property type="entry name" value="1-PHOSPHOFRUCTOKINASE-RELATED"/>
    <property type="match status" value="1"/>
</dbReference>
<evidence type="ECO:0000313" key="8">
    <source>
        <dbReference type="EMBL" id="RGB78114.1"/>
    </source>
</evidence>
<dbReference type="AlphaFoldDB" id="A0A3E2TL78"/>
<keyword evidence="2 6" id="KW-0808">Transferase</keyword>
<reference evidence="8 9" key="1">
    <citation type="submission" date="2018-08" db="EMBL/GenBank/DDBJ databases">
        <title>A genome reference for cultivated species of the human gut microbiota.</title>
        <authorList>
            <person name="Zou Y."/>
            <person name="Xue W."/>
            <person name="Luo G."/>
        </authorList>
    </citation>
    <scope>NUCLEOTIDE SEQUENCE [LARGE SCALE GENOMIC DNA]</scope>
    <source>
        <strain evidence="8 9">OF01-3</strain>
    </source>
</reference>
<comment type="similarity">
    <text evidence="6">Belongs to the carbohydrate kinase PfkB family. LacC subfamily.</text>
</comment>
<gene>
    <name evidence="8" type="ORF">DXA39_01280</name>
</gene>
<keyword evidence="3 6" id="KW-0547">Nucleotide-binding</keyword>
<dbReference type="GO" id="GO:2001059">
    <property type="term" value="P:D-tagatose 6-phosphate catabolic process"/>
    <property type="evidence" value="ECO:0007669"/>
    <property type="project" value="UniProtKB-UniPathway"/>
</dbReference>
<evidence type="ECO:0000256" key="6">
    <source>
        <dbReference type="PIRNR" id="PIRNR000535"/>
    </source>
</evidence>
<dbReference type="InterPro" id="IPR011611">
    <property type="entry name" value="PfkB_dom"/>
</dbReference>
<keyword evidence="6" id="KW-0423">Lactose metabolism</keyword>
<name>A0A3E2TL78_9FIRM</name>
<dbReference type="SUPFAM" id="SSF53613">
    <property type="entry name" value="Ribokinase-like"/>
    <property type="match status" value="1"/>
</dbReference>
<evidence type="ECO:0000256" key="3">
    <source>
        <dbReference type="ARBA" id="ARBA00022741"/>
    </source>
</evidence>
<comment type="pathway">
    <text evidence="6">Carbohydrate metabolism; D-tagatose 6-phosphate degradation; D-glyceraldehyde 3-phosphate and glycerone phosphate from D-tagatose 6-phosphate: step 1/2.</text>
</comment>
<dbReference type="GO" id="GO:0005829">
    <property type="term" value="C:cytosol"/>
    <property type="evidence" value="ECO:0007669"/>
    <property type="project" value="TreeGrafter"/>
</dbReference>
<dbReference type="PANTHER" id="PTHR46566:SF5">
    <property type="entry name" value="1-PHOSPHOFRUCTOKINASE"/>
    <property type="match status" value="1"/>
</dbReference>
<comment type="caution">
    <text evidence="8">The sequence shown here is derived from an EMBL/GenBank/DDBJ whole genome shotgun (WGS) entry which is preliminary data.</text>
</comment>
<dbReference type="UniPathway" id="UPA00704">
    <property type="reaction ID" value="UER00715"/>
</dbReference>
<dbReference type="PIRSF" id="PIRSF000535">
    <property type="entry name" value="1PFK/6PFK/LacC"/>
    <property type="match status" value="1"/>
</dbReference>
<evidence type="ECO:0000256" key="2">
    <source>
        <dbReference type="ARBA" id="ARBA00022679"/>
    </source>
</evidence>
<dbReference type="GO" id="GO:0008443">
    <property type="term" value="F:phosphofructokinase activity"/>
    <property type="evidence" value="ECO:0007669"/>
    <property type="project" value="TreeGrafter"/>
</dbReference>
<dbReference type="InterPro" id="IPR017583">
    <property type="entry name" value="Tagatose/fructose_Pkinase"/>
</dbReference>
<organism evidence="8 9">
    <name type="scientific">Anaerococcus nagyae</name>
    <dbReference type="NCBI Taxonomy" id="1755241"/>
    <lineage>
        <taxon>Bacteria</taxon>
        <taxon>Bacillati</taxon>
        <taxon>Bacillota</taxon>
        <taxon>Tissierellia</taxon>
        <taxon>Tissierellales</taxon>
        <taxon>Peptoniphilaceae</taxon>
        <taxon>Anaerococcus</taxon>
    </lineage>
</organism>
<dbReference type="Proteomes" id="UP000261011">
    <property type="component" value="Unassembled WGS sequence"/>
</dbReference>
<dbReference type="EC" id="2.7.1.144" evidence="6"/>
<dbReference type="GO" id="GO:0005988">
    <property type="term" value="P:lactose metabolic process"/>
    <property type="evidence" value="ECO:0007669"/>
    <property type="project" value="UniProtKB-KW"/>
</dbReference>
<evidence type="ECO:0000256" key="4">
    <source>
        <dbReference type="ARBA" id="ARBA00022777"/>
    </source>
</evidence>
<dbReference type="PROSITE" id="PS00584">
    <property type="entry name" value="PFKB_KINASES_2"/>
    <property type="match status" value="1"/>
</dbReference>
<keyword evidence="4 8" id="KW-0418">Kinase</keyword>
<feature type="domain" description="Carbohydrate kinase PfkB" evidence="7">
    <location>
        <begin position="11"/>
        <end position="286"/>
    </location>
</feature>
<protein>
    <recommendedName>
        <fullName evidence="6">Tagatose-6-phosphate kinase</fullName>
        <ecNumber evidence="6">2.7.1.144</ecNumber>
    </recommendedName>
</protein>
<dbReference type="GO" id="GO:0044281">
    <property type="term" value="P:small molecule metabolic process"/>
    <property type="evidence" value="ECO:0007669"/>
    <property type="project" value="UniProtKB-ARBA"/>
</dbReference>
<comment type="catalytic activity">
    <reaction evidence="6">
        <text>D-tagatofuranose 6-phosphate + ATP = D-tagatofuranose 1,6-bisphosphate + ADP + H(+)</text>
        <dbReference type="Rhea" id="RHEA:12420"/>
        <dbReference type="ChEBI" id="CHEBI:15378"/>
        <dbReference type="ChEBI" id="CHEBI:30616"/>
        <dbReference type="ChEBI" id="CHEBI:58694"/>
        <dbReference type="ChEBI" id="CHEBI:58695"/>
        <dbReference type="ChEBI" id="CHEBI:456216"/>
        <dbReference type="EC" id="2.7.1.144"/>
    </reaction>
</comment>
<dbReference type="GO" id="GO:0005524">
    <property type="term" value="F:ATP binding"/>
    <property type="evidence" value="ECO:0007669"/>
    <property type="project" value="UniProtKB-KW"/>
</dbReference>
<dbReference type="CDD" id="cd01164">
    <property type="entry name" value="FruK_PfkB_like"/>
    <property type="match status" value="1"/>
</dbReference>
<keyword evidence="9" id="KW-1185">Reference proteome</keyword>
<dbReference type="GO" id="GO:0009024">
    <property type="term" value="F:tagatose-6-phosphate kinase activity"/>
    <property type="evidence" value="ECO:0007669"/>
    <property type="project" value="UniProtKB-EC"/>
</dbReference>
<dbReference type="InterPro" id="IPR002173">
    <property type="entry name" value="Carboh/pur_kinase_PfkB_CS"/>
</dbReference>
<accession>A0A3E2TL78</accession>
<evidence type="ECO:0000259" key="7">
    <source>
        <dbReference type="Pfam" id="PF00294"/>
    </source>
</evidence>